<proteinExistence type="inferred from homology"/>
<dbReference type="EMBL" id="KB202849">
    <property type="protein sequence ID" value="ESO87719.1"/>
    <property type="molecule type" value="Genomic_DNA"/>
</dbReference>
<dbReference type="InterPro" id="IPR020784">
    <property type="entry name" value="Ribosomal_uL11_N"/>
</dbReference>
<dbReference type="RefSeq" id="XP_009061614.1">
    <property type="nucleotide sequence ID" value="XM_009063366.1"/>
</dbReference>
<evidence type="ECO:0000313" key="8">
    <source>
        <dbReference type="EMBL" id="ESO87719.1"/>
    </source>
</evidence>
<dbReference type="Proteomes" id="UP000030746">
    <property type="component" value="Unassembled WGS sequence"/>
</dbReference>
<feature type="domain" description="Large ribosomal subunit protein uL11 N-terminal" evidence="7">
    <location>
        <begin position="24"/>
        <end position="82"/>
    </location>
</feature>
<evidence type="ECO:0000313" key="9">
    <source>
        <dbReference type="Proteomes" id="UP000030746"/>
    </source>
</evidence>
<dbReference type="OMA" id="NTFEFIT"/>
<dbReference type="STRING" id="225164.V4BFK4"/>
<comment type="subunit">
    <text evidence="4">Component of the mitochondrial ribosome large subunit (39S) which comprises a 16S rRNA and about 50 distinct proteins.</text>
</comment>
<feature type="non-terminal residue" evidence="8">
    <location>
        <position position="105"/>
    </location>
</feature>
<dbReference type="InterPro" id="IPR000911">
    <property type="entry name" value="Ribosomal_uL11"/>
</dbReference>
<evidence type="ECO:0000256" key="6">
    <source>
        <dbReference type="ARBA" id="ARBA00041455"/>
    </source>
</evidence>
<evidence type="ECO:0000256" key="3">
    <source>
        <dbReference type="ARBA" id="ARBA00023274"/>
    </source>
</evidence>
<dbReference type="GO" id="GO:0005762">
    <property type="term" value="C:mitochondrial large ribosomal subunit"/>
    <property type="evidence" value="ECO:0007669"/>
    <property type="project" value="TreeGrafter"/>
</dbReference>
<dbReference type="Gene3D" id="3.30.1550.10">
    <property type="entry name" value="Ribosomal protein L11/L12, N-terminal domain"/>
    <property type="match status" value="1"/>
</dbReference>
<evidence type="ECO:0000256" key="4">
    <source>
        <dbReference type="ARBA" id="ARBA00038782"/>
    </source>
</evidence>
<keyword evidence="9" id="KW-1185">Reference proteome</keyword>
<keyword evidence="3" id="KW-0687">Ribonucleoprotein</keyword>
<reference evidence="8 9" key="1">
    <citation type="journal article" date="2013" name="Nature">
        <title>Insights into bilaterian evolution from three spiralian genomes.</title>
        <authorList>
            <person name="Simakov O."/>
            <person name="Marletaz F."/>
            <person name="Cho S.J."/>
            <person name="Edsinger-Gonzales E."/>
            <person name="Havlak P."/>
            <person name="Hellsten U."/>
            <person name="Kuo D.H."/>
            <person name="Larsson T."/>
            <person name="Lv J."/>
            <person name="Arendt D."/>
            <person name="Savage R."/>
            <person name="Osoegawa K."/>
            <person name="de Jong P."/>
            <person name="Grimwood J."/>
            <person name="Chapman J.A."/>
            <person name="Shapiro H."/>
            <person name="Aerts A."/>
            <person name="Otillar R.P."/>
            <person name="Terry A.Y."/>
            <person name="Boore J.L."/>
            <person name="Grigoriev I.V."/>
            <person name="Lindberg D.R."/>
            <person name="Seaver E.C."/>
            <person name="Weisblat D.A."/>
            <person name="Putnam N.H."/>
            <person name="Rokhsar D.S."/>
        </authorList>
    </citation>
    <scope>NUCLEOTIDE SEQUENCE [LARGE SCALE GENOMIC DNA]</scope>
</reference>
<dbReference type="Pfam" id="PF03946">
    <property type="entry name" value="Ribosomal_L11_N"/>
    <property type="match status" value="1"/>
</dbReference>
<name>V4BFK4_LOTGI</name>
<dbReference type="GeneID" id="20253162"/>
<dbReference type="OrthoDB" id="1091498at2759"/>
<dbReference type="CTD" id="20253162"/>
<protein>
    <recommendedName>
        <fullName evidence="5">Large ribosomal subunit protein uL11m</fullName>
    </recommendedName>
    <alternativeName>
        <fullName evidence="6">39S ribosomal protein L11, mitochondrial</fullName>
    </alternativeName>
</protein>
<evidence type="ECO:0000256" key="5">
    <source>
        <dbReference type="ARBA" id="ARBA00040104"/>
    </source>
</evidence>
<gene>
    <name evidence="8" type="ORF">LOTGIDRAFT_97481</name>
</gene>
<dbReference type="HOGENOM" id="CLU_074237_1_2_1"/>
<dbReference type="InterPro" id="IPR036796">
    <property type="entry name" value="Ribosomal_uL11_N_sf"/>
</dbReference>
<dbReference type="AlphaFoldDB" id="V4BFK4"/>
<comment type="similarity">
    <text evidence="1">Belongs to the universal ribosomal protein uL11 family.</text>
</comment>
<accession>V4BFK4</accession>
<dbReference type="GO" id="GO:0003735">
    <property type="term" value="F:structural constituent of ribosome"/>
    <property type="evidence" value="ECO:0007669"/>
    <property type="project" value="InterPro"/>
</dbReference>
<keyword evidence="2" id="KW-0689">Ribosomal protein</keyword>
<organism evidence="8 9">
    <name type="scientific">Lottia gigantea</name>
    <name type="common">Giant owl limpet</name>
    <dbReference type="NCBI Taxonomy" id="225164"/>
    <lineage>
        <taxon>Eukaryota</taxon>
        <taxon>Metazoa</taxon>
        <taxon>Spiralia</taxon>
        <taxon>Lophotrochozoa</taxon>
        <taxon>Mollusca</taxon>
        <taxon>Gastropoda</taxon>
        <taxon>Patellogastropoda</taxon>
        <taxon>Lottioidea</taxon>
        <taxon>Lottiidae</taxon>
        <taxon>Lottia</taxon>
    </lineage>
</organism>
<dbReference type="GO" id="GO:0006412">
    <property type="term" value="P:translation"/>
    <property type="evidence" value="ECO:0007669"/>
    <property type="project" value="InterPro"/>
</dbReference>
<evidence type="ECO:0000259" key="7">
    <source>
        <dbReference type="Pfam" id="PF03946"/>
    </source>
</evidence>
<evidence type="ECO:0000256" key="2">
    <source>
        <dbReference type="ARBA" id="ARBA00022980"/>
    </source>
</evidence>
<dbReference type="SUPFAM" id="SSF54747">
    <property type="entry name" value="Ribosomal L11/L12e N-terminal domain"/>
    <property type="match status" value="1"/>
</dbReference>
<sequence>MAAKTAGQGVMKKIIPKVTHHPFMKTDIPAAMASAAPPLGPQLGQRGIQIAAFCKEFNERTANIKKGIPLPTRITVFPDRTFVLEIHNPPVSFFLKQAAGCLKGA</sequence>
<dbReference type="PANTHER" id="PTHR11661">
    <property type="entry name" value="60S RIBOSOMAL PROTEIN L12"/>
    <property type="match status" value="1"/>
</dbReference>
<evidence type="ECO:0000256" key="1">
    <source>
        <dbReference type="ARBA" id="ARBA00010537"/>
    </source>
</evidence>
<dbReference type="GO" id="GO:0070180">
    <property type="term" value="F:large ribosomal subunit rRNA binding"/>
    <property type="evidence" value="ECO:0007669"/>
    <property type="project" value="TreeGrafter"/>
</dbReference>
<dbReference type="KEGG" id="lgi:LOTGIDRAFT_97481"/>
<dbReference type="PANTHER" id="PTHR11661:SF1">
    <property type="entry name" value="LARGE RIBOSOMAL SUBUNIT PROTEIN UL11M"/>
    <property type="match status" value="1"/>
</dbReference>
<dbReference type="SMART" id="SM00649">
    <property type="entry name" value="RL11"/>
    <property type="match status" value="1"/>
</dbReference>